<proteinExistence type="predicted"/>
<evidence type="ECO:0000256" key="2">
    <source>
        <dbReference type="ARBA" id="ARBA00022448"/>
    </source>
</evidence>
<evidence type="ECO:0000313" key="7">
    <source>
        <dbReference type="Proteomes" id="UP001483337"/>
    </source>
</evidence>
<dbReference type="SUPFAM" id="SSF52540">
    <property type="entry name" value="P-loop containing nucleoside triphosphate hydrolases"/>
    <property type="match status" value="1"/>
</dbReference>
<dbReference type="Gene3D" id="3.40.50.300">
    <property type="entry name" value="P-loop containing nucleotide triphosphate hydrolases"/>
    <property type="match status" value="1"/>
</dbReference>
<name>A0ABZ2UT42_9CYAN</name>
<dbReference type="PROSITE" id="PS50893">
    <property type="entry name" value="ABC_TRANSPORTER_2"/>
    <property type="match status" value="1"/>
</dbReference>
<dbReference type="PROSITE" id="PS00211">
    <property type="entry name" value="ABC_TRANSPORTER_1"/>
    <property type="match status" value="1"/>
</dbReference>
<dbReference type="InterPro" id="IPR003593">
    <property type="entry name" value="AAA+_ATPase"/>
</dbReference>
<dbReference type="InterPro" id="IPR050093">
    <property type="entry name" value="ABC_SmlMolc_Importer"/>
</dbReference>
<dbReference type="EMBL" id="CP150886">
    <property type="protein sequence ID" value="WZB88469.1"/>
    <property type="molecule type" value="Genomic_DNA"/>
</dbReference>
<gene>
    <name evidence="6" type="ORF">WJM97_01885</name>
</gene>
<dbReference type="CDD" id="cd03225">
    <property type="entry name" value="ABC_cobalt_CbiO_domain1"/>
    <property type="match status" value="1"/>
</dbReference>
<protein>
    <submittedName>
        <fullName evidence="6">ATP-binding cassette domain-containing protein</fullName>
    </submittedName>
</protein>
<dbReference type="PANTHER" id="PTHR42781">
    <property type="entry name" value="SPERMIDINE/PUTRESCINE IMPORT ATP-BINDING PROTEIN POTA"/>
    <property type="match status" value="1"/>
</dbReference>
<keyword evidence="7" id="KW-1185">Reference proteome</keyword>
<evidence type="ECO:0000256" key="3">
    <source>
        <dbReference type="ARBA" id="ARBA00022741"/>
    </source>
</evidence>
<keyword evidence="3" id="KW-0547">Nucleotide-binding</keyword>
<evidence type="ECO:0000259" key="5">
    <source>
        <dbReference type="PROSITE" id="PS50893"/>
    </source>
</evidence>
<dbReference type="Pfam" id="PF00005">
    <property type="entry name" value="ABC_tran"/>
    <property type="match status" value="1"/>
</dbReference>
<dbReference type="InterPro" id="IPR015856">
    <property type="entry name" value="ABC_transpr_CbiO/EcfA_su"/>
</dbReference>
<evidence type="ECO:0000256" key="1">
    <source>
        <dbReference type="ARBA" id="ARBA00004417"/>
    </source>
</evidence>
<comment type="subcellular location">
    <subcellularLocation>
        <location evidence="1">Cell inner membrane</location>
        <topology evidence="1">Peripheral membrane protein</topology>
    </subcellularLocation>
</comment>
<dbReference type="SMART" id="SM00382">
    <property type="entry name" value="AAA"/>
    <property type="match status" value="1"/>
</dbReference>
<keyword evidence="4 6" id="KW-0067">ATP-binding</keyword>
<dbReference type="InterPro" id="IPR027417">
    <property type="entry name" value="P-loop_NTPase"/>
</dbReference>
<feature type="domain" description="ABC transporter" evidence="5">
    <location>
        <begin position="2"/>
        <end position="248"/>
    </location>
</feature>
<dbReference type="InterPro" id="IPR017871">
    <property type="entry name" value="ABC_transporter-like_CS"/>
</dbReference>
<accession>A0ABZ2UT42</accession>
<dbReference type="Proteomes" id="UP001483337">
    <property type="component" value="Chromosome"/>
</dbReference>
<dbReference type="PANTHER" id="PTHR42781:SF4">
    <property type="entry name" value="SPERMIDINE_PUTRESCINE IMPORT ATP-BINDING PROTEIN POTA"/>
    <property type="match status" value="1"/>
</dbReference>
<dbReference type="RefSeq" id="WP_353931376.1">
    <property type="nucleotide sequence ID" value="NZ_CP150886.1"/>
</dbReference>
<evidence type="ECO:0000256" key="4">
    <source>
        <dbReference type="ARBA" id="ARBA00022840"/>
    </source>
</evidence>
<reference evidence="6 7" key="1">
    <citation type="submission" date="2024-04" db="EMBL/GenBank/DDBJ databases">
        <title>Okeanomitos corallinicola gen. &amp; sp. nov. (Nostocales, Cyanobacteria), a new toxic marine heterocyst-forming cyanobacterium from a coral reef.</title>
        <authorList>
            <person name="Li H."/>
            <person name="Li R."/>
            <person name="Kang J."/>
            <person name="Hii K.S."/>
            <person name="Mohamed H.F."/>
            <person name="Xu X."/>
            <person name="Luo Z."/>
        </authorList>
    </citation>
    <scope>NUCLEOTIDE SEQUENCE [LARGE SCALE GENOMIC DNA]</scope>
    <source>
        <strain evidence="6 7">TIOX110</strain>
    </source>
</reference>
<organism evidence="6 7">
    <name type="scientific">Okeanomitos corallinicola TIOX110</name>
    <dbReference type="NCBI Taxonomy" id="3133117"/>
    <lineage>
        <taxon>Bacteria</taxon>
        <taxon>Bacillati</taxon>
        <taxon>Cyanobacteriota</taxon>
        <taxon>Cyanophyceae</taxon>
        <taxon>Nostocales</taxon>
        <taxon>Aphanizomenonaceae</taxon>
        <taxon>Okeanomitos</taxon>
    </lineage>
</organism>
<keyword evidence="2" id="KW-0813">Transport</keyword>
<dbReference type="GO" id="GO:0005524">
    <property type="term" value="F:ATP binding"/>
    <property type="evidence" value="ECO:0007669"/>
    <property type="project" value="UniProtKB-KW"/>
</dbReference>
<evidence type="ECO:0000313" key="6">
    <source>
        <dbReference type="EMBL" id="WZB88469.1"/>
    </source>
</evidence>
<dbReference type="InterPro" id="IPR003439">
    <property type="entry name" value="ABC_transporter-like_ATP-bd"/>
</dbReference>
<sequence>MLRLEQVNLFTRLKSQTTNNLPGYPILQDISLEVFPGDRITIVGHNGAGKTSLLRLINRLAEPTSGKMYLENQEYQQIPVIALRQQIMLVQQEAKLLGMTVREALAYPLFVRGLSKQEIQERVSYWSEQLQIPDEWLGRTEVQLSAGQRQLIAIARALVVQPKILLLDEPISALDPGKATLVINIITQLTEVSSRPFKTAVFMVNHQLDLAQEFSTRLLHLQQGQIVSNLPATEINWEELKTNLITAQNQVDENW</sequence>